<dbReference type="GO" id="GO:0009117">
    <property type="term" value="P:nucleotide metabolic process"/>
    <property type="evidence" value="ECO:0007669"/>
    <property type="project" value="TreeGrafter"/>
</dbReference>
<feature type="domain" description="HIT" evidence="5">
    <location>
        <begin position="60"/>
        <end position="169"/>
    </location>
</feature>
<accession>A0A194VI22</accession>
<dbReference type="PROSITE" id="PS00892">
    <property type="entry name" value="HIT_1"/>
    <property type="match status" value="1"/>
</dbReference>
<dbReference type="PANTHER" id="PTHR46648:SF2">
    <property type="entry name" value="HIT DOMAIN-CONTAINING PROTEIN"/>
    <property type="match status" value="1"/>
</dbReference>
<evidence type="ECO:0000313" key="7">
    <source>
        <dbReference type="Proteomes" id="UP000078559"/>
    </source>
</evidence>
<sequence length="226" mass="24960">MAPLVPDKSSFDTPRPSNPTSTSPPHKDNSNPDDCPFCRISHLYPPYDPLYPPPPDSKTLSPALASPNPETYLLLSTRTAVAFLDIMPLSRGHLLLCPRRHAPKLSDVGAREARELGYYLRVLSSALGRATGVGDWNVVQNNGAAAAQVVPHMHFHVIPRPEIRAQGRWSEKFTMFGRGQRSDLDPEDGERLAERVRREVVGVLRELGEDEGEGEGEGQGRVRVKL</sequence>
<proteinExistence type="predicted"/>
<evidence type="ECO:0000256" key="1">
    <source>
        <dbReference type="PIRSR" id="PIRSR601310-1"/>
    </source>
</evidence>
<dbReference type="Proteomes" id="UP000078559">
    <property type="component" value="Unassembled WGS sequence"/>
</dbReference>
<dbReference type="GO" id="GO:0003824">
    <property type="term" value="F:catalytic activity"/>
    <property type="evidence" value="ECO:0007669"/>
    <property type="project" value="InterPro"/>
</dbReference>
<dbReference type="EMBL" id="KN796114">
    <property type="protein sequence ID" value="KUI63789.1"/>
    <property type="molecule type" value="Genomic_DNA"/>
</dbReference>
<dbReference type="InterPro" id="IPR019808">
    <property type="entry name" value="Histidine_triad_CS"/>
</dbReference>
<feature type="compositionally biased region" description="Low complexity" evidence="4">
    <location>
        <begin position="13"/>
        <end position="24"/>
    </location>
</feature>
<evidence type="ECO:0000256" key="2">
    <source>
        <dbReference type="PIRSR" id="PIRSR601310-3"/>
    </source>
</evidence>
<evidence type="ECO:0000256" key="3">
    <source>
        <dbReference type="PROSITE-ProRule" id="PRU00464"/>
    </source>
</evidence>
<feature type="short sequence motif" description="Histidine triad motif" evidence="2 3">
    <location>
        <begin position="152"/>
        <end position="156"/>
    </location>
</feature>
<dbReference type="Pfam" id="PF01230">
    <property type="entry name" value="HIT"/>
    <property type="match status" value="1"/>
</dbReference>
<evidence type="ECO:0000313" key="6">
    <source>
        <dbReference type="EMBL" id="KUI63789.1"/>
    </source>
</evidence>
<protein>
    <submittedName>
        <fullName evidence="6">Hit family protein 1</fullName>
    </submittedName>
</protein>
<feature type="region of interest" description="Disordered" evidence="4">
    <location>
        <begin position="1"/>
        <end position="34"/>
    </location>
</feature>
<dbReference type="InterPro" id="IPR036265">
    <property type="entry name" value="HIT-like_sf"/>
</dbReference>
<dbReference type="PANTHER" id="PTHR46648">
    <property type="entry name" value="HIT FAMILY PROTEIN 1"/>
    <property type="match status" value="1"/>
</dbReference>
<keyword evidence="7" id="KW-1185">Reference proteome</keyword>
<feature type="active site" description="Tele-AMP-histidine intermediate" evidence="1">
    <location>
        <position position="154"/>
    </location>
</feature>
<dbReference type="AlphaFoldDB" id="A0A194VI22"/>
<dbReference type="PRINTS" id="PR00332">
    <property type="entry name" value="HISTRIAD"/>
</dbReference>
<dbReference type="Gene3D" id="3.30.428.10">
    <property type="entry name" value="HIT-like"/>
    <property type="match status" value="1"/>
</dbReference>
<dbReference type="InterPro" id="IPR001310">
    <property type="entry name" value="Histidine_triad_HIT"/>
</dbReference>
<name>A0A194VI22_CYTMA</name>
<dbReference type="SUPFAM" id="SSF54197">
    <property type="entry name" value="HIT-like"/>
    <property type="match status" value="1"/>
</dbReference>
<dbReference type="PROSITE" id="PS51084">
    <property type="entry name" value="HIT_2"/>
    <property type="match status" value="1"/>
</dbReference>
<feature type="region of interest" description="Disordered" evidence="4">
    <location>
        <begin position="207"/>
        <end position="226"/>
    </location>
</feature>
<gene>
    <name evidence="6" type="ORF">VM1G_10460</name>
</gene>
<evidence type="ECO:0000259" key="5">
    <source>
        <dbReference type="PROSITE" id="PS51084"/>
    </source>
</evidence>
<dbReference type="OrthoDB" id="1915375at2759"/>
<dbReference type="SMR" id="A0A194VI22"/>
<evidence type="ECO:0000256" key="4">
    <source>
        <dbReference type="SAM" id="MobiDB-lite"/>
    </source>
</evidence>
<reference evidence="6" key="1">
    <citation type="submission" date="2014-12" db="EMBL/GenBank/DDBJ databases">
        <title>Genome Sequence of Valsa Canker Pathogens Uncovers a Specific Adaption of Colonization on Woody Bark.</title>
        <authorList>
            <person name="Yin Z."/>
            <person name="Liu H."/>
            <person name="Gao X."/>
            <person name="Li Z."/>
            <person name="Song N."/>
            <person name="Ke X."/>
            <person name="Dai Q."/>
            <person name="Wu Y."/>
            <person name="Sun Y."/>
            <person name="Xu J.-R."/>
            <person name="Kang Z.K."/>
            <person name="Wang L."/>
            <person name="Huang L."/>
        </authorList>
    </citation>
    <scope>NUCLEOTIDE SEQUENCE [LARGE SCALE GENOMIC DNA]</scope>
    <source>
        <strain evidence="6">03-8</strain>
    </source>
</reference>
<organism evidence="6 7">
    <name type="scientific">Cytospora mali</name>
    <name type="common">Apple Valsa canker fungus</name>
    <name type="synonym">Valsa mali</name>
    <dbReference type="NCBI Taxonomy" id="578113"/>
    <lineage>
        <taxon>Eukaryota</taxon>
        <taxon>Fungi</taxon>
        <taxon>Dikarya</taxon>
        <taxon>Ascomycota</taxon>
        <taxon>Pezizomycotina</taxon>
        <taxon>Sordariomycetes</taxon>
        <taxon>Sordariomycetidae</taxon>
        <taxon>Diaporthales</taxon>
        <taxon>Cytosporaceae</taxon>
        <taxon>Cytospora</taxon>
    </lineage>
</organism>
<dbReference type="InterPro" id="IPR011146">
    <property type="entry name" value="HIT-like"/>
</dbReference>